<dbReference type="InterPro" id="IPR035965">
    <property type="entry name" value="PAS-like_dom_sf"/>
</dbReference>
<feature type="domain" description="PAS" evidence="5">
    <location>
        <begin position="321"/>
        <end position="368"/>
    </location>
</feature>
<dbReference type="SMART" id="SM00065">
    <property type="entry name" value="GAF"/>
    <property type="match status" value="1"/>
</dbReference>
<evidence type="ECO:0000256" key="2">
    <source>
        <dbReference type="ARBA" id="ARBA00023163"/>
    </source>
</evidence>
<dbReference type="InterPro" id="IPR007050">
    <property type="entry name" value="HTH_bacterioopsin"/>
</dbReference>
<keyword evidence="8" id="KW-1185">Reference proteome</keyword>
<evidence type="ECO:0000256" key="4">
    <source>
        <dbReference type="SAM" id="MobiDB-lite"/>
    </source>
</evidence>
<dbReference type="Pfam" id="PF13426">
    <property type="entry name" value="PAS_9"/>
    <property type="match status" value="1"/>
</dbReference>
<dbReference type="PANTHER" id="PTHR34236">
    <property type="entry name" value="DIMETHYL SULFOXIDE REDUCTASE TRANSCRIPTIONAL ACTIVATOR"/>
    <property type="match status" value="1"/>
</dbReference>
<feature type="domain" description="PAC" evidence="6">
    <location>
        <begin position="397"/>
        <end position="447"/>
    </location>
</feature>
<evidence type="ECO:0000259" key="5">
    <source>
        <dbReference type="PROSITE" id="PS50112"/>
    </source>
</evidence>
<dbReference type="InterPro" id="IPR036388">
    <property type="entry name" value="WH-like_DNA-bd_sf"/>
</dbReference>
<dbReference type="SUPFAM" id="SSF55781">
    <property type="entry name" value="GAF domain-like"/>
    <property type="match status" value="1"/>
</dbReference>
<evidence type="ECO:0000313" key="7">
    <source>
        <dbReference type="EMBL" id="AXG07684.1"/>
    </source>
</evidence>
<dbReference type="PROSITE" id="PS50112">
    <property type="entry name" value="PAS"/>
    <property type="match status" value="2"/>
</dbReference>
<dbReference type="InterPro" id="IPR000700">
    <property type="entry name" value="PAS-assoc_C"/>
</dbReference>
<dbReference type="NCBIfam" id="TIGR00229">
    <property type="entry name" value="sensory_box"/>
    <property type="match status" value="2"/>
</dbReference>
<proteinExistence type="predicted"/>
<dbReference type="AlphaFoldDB" id="A0A345E662"/>
<reference evidence="7 8" key="1">
    <citation type="submission" date="2018-07" db="EMBL/GenBank/DDBJ databases">
        <title>Genome sequences of Haloplanus sp. CBA1113.</title>
        <authorList>
            <person name="Kim Y.B."/>
            <person name="Roh S.W."/>
        </authorList>
    </citation>
    <scope>NUCLEOTIDE SEQUENCE [LARGE SCALE GENOMIC DNA]</scope>
    <source>
        <strain evidence="7 8">CBA1113</strain>
    </source>
</reference>
<dbReference type="Pfam" id="PF13185">
    <property type="entry name" value="GAF_2"/>
    <property type="match status" value="1"/>
</dbReference>
<keyword evidence="2" id="KW-0804">Transcription</keyword>
<dbReference type="Gene3D" id="3.30.450.20">
    <property type="entry name" value="PAS domain"/>
    <property type="match status" value="3"/>
</dbReference>
<feature type="coiled-coil region" evidence="3">
    <location>
        <begin position="187"/>
        <end position="214"/>
    </location>
</feature>
<organism evidence="7 8">
    <name type="scientific">Haloplanus rubicundus</name>
    <dbReference type="NCBI Taxonomy" id="1547898"/>
    <lineage>
        <taxon>Archaea</taxon>
        <taxon>Methanobacteriati</taxon>
        <taxon>Methanobacteriota</taxon>
        <taxon>Stenosarchaea group</taxon>
        <taxon>Halobacteria</taxon>
        <taxon>Halobacteriales</taxon>
        <taxon>Haloferacaceae</taxon>
        <taxon>Haloplanus</taxon>
    </lineage>
</organism>
<feature type="compositionally biased region" description="Basic residues" evidence="4">
    <location>
        <begin position="1"/>
        <end position="11"/>
    </location>
</feature>
<feature type="domain" description="PAC" evidence="6">
    <location>
        <begin position="147"/>
        <end position="199"/>
    </location>
</feature>
<dbReference type="PROSITE" id="PS50113">
    <property type="entry name" value="PAC"/>
    <property type="match status" value="2"/>
</dbReference>
<evidence type="ECO:0000256" key="1">
    <source>
        <dbReference type="ARBA" id="ARBA00023015"/>
    </source>
</evidence>
<name>A0A345E662_9EURY</name>
<dbReference type="Pfam" id="PF08448">
    <property type="entry name" value="PAS_4"/>
    <property type="match status" value="1"/>
</dbReference>
<evidence type="ECO:0000256" key="3">
    <source>
        <dbReference type="SAM" id="Coils"/>
    </source>
</evidence>
<evidence type="ECO:0000313" key="8">
    <source>
        <dbReference type="Proteomes" id="UP000253273"/>
    </source>
</evidence>
<dbReference type="CDD" id="cd00130">
    <property type="entry name" value="PAS"/>
    <property type="match status" value="2"/>
</dbReference>
<dbReference type="SMART" id="SM00091">
    <property type="entry name" value="PAS"/>
    <property type="match status" value="2"/>
</dbReference>
<dbReference type="Pfam" id="PF15915">
    <property type="entry name" value="BAT"/>
    <property type="match status" value="1"/>
</dbReference>
<dbReference type="KEGG" id="haj:DU500_15300"/>
<dbReference type="InterPro" id="IPR029016">
    <property type="entry name" value="GAF-like_dom_sf"/>
</dbReference>
<dbReference type="Proteomes" id="UP000253273">
    <property type="component" value="Chromosome"/>
</dbReference>
<dbReference type="InterPro" id="IPR003018">
    <property type="entry name" value="GAF"/>
</dbReference>
<dbReference type="Gene3D" id="1.10.10.10">
    <property type="entry name" value="Winged helix-like DNA-binding domain superfamily/Winged helix DNA-binding domain"/>
    <property type="match status" value="1"/>
</dbReference>
<gene>
    <name evidence="7" type="ORF">DU500_15300</name>
</gene>
<dbReference type="Pfam" id="PF04967">
    <property type="entry name" value="HTH_10"/>
    <property type="match status" value="1"/>
</dbReference>
<evidence type="ECO:0000259" key="6">
    <source>
        <dbReference type="PROSITE" id="PS50113"/>
    </source>
</evidence>
<dbReference type="EMBL" id="CP031150">
    <property type="protein sequence ID" value="AXG07684.1"/>
    <property type="molecule type" value="Genomic_DNA"/>
</dbReference>
<sequence length="846" mass="93044">MDFMYRRRRRGGMATPGPAPTTTLGDVLGAFRRLDDPATPLTASDVAAEVDCSRRTAFGKLETLADDGVLRTKKVGARGRVWWRPAGDPVGAAGMVTVVVDASGAVVRANDRARRLGIDVDTPAQSAMQGTADGPLERAVRTGEPVTGERIRLPTAGGGHVRLAAAVDPRTDADGDVTRVVVTGVDVTRKAARLQRLERGRDDLRSELDAVLDRVTDAFYALDEEWRFTHVNERAAEILQRTEASLLGERLWTEFPEAAEGAVWERFHEAMETQEAVTFELFYDPLDVWAEVTAYPSETGLSVYFRDVTERKERERALEASEARYRTLAETATDPILTADDEGTIRFANPAVEDVFGYDPDELVGESLATLMPGVSRIRREGFGRFLDSHARWTDPSGVELSGVRTDGQEIDLRVSFSDWTLDGDRRFTGIVRDVTEQRERERELAAQREQLATLNQLNGVVQRITHAVIESSTRDDIEALLCERLAASDAYRFAWIGSIERESTGLRVRATAGVDDDFDAGTITAGADLSGDDPIRRAIRTGTMGTARRLDDRVADADWLRHALRNGARSVAAIPIAYDDTLQGVLVLGSERPTAFDSDERAVVGHLGEIVGHALTAIEHKRALTSESVVELQLRVTDLFDSTVDSVRFDGAVPAGDGTFLTYGTVPEAAPETPASIAEALPHAEGVTVLDTDDGHTRFEIPLSEPPTTSLIASYGGRVESAIAEDGDYEMVVHLPREADVRGLVRSVRTRYPATEVVAQRRTTAPKRPIRRVESVFDQDLTERQQTVLEVAFFAGFFSWPRERTGEEVADSLGISPPTFHQHVRAGERKLMRALFADDARRPWS</sequence>
<protein>
    <submittedName>
        <fullName evidence="7">PAS domain S-box protein</fullName>
    </submittedName>
</protein>
<feature type="domain" description="PAS" evidence="5">
    <location>
        <begin position="204"/>
        <end position="274"/>
    </location>
</feature>
<dbReference type="SUPFAM" id="SSF55785">
    <property type="entry name" value="PYP-like sensor domain (PAS domain)"/>
    <property type="match status" value="3"/>
</dbReference>
<keyword evidence="3" id="KW-0175">Coiled coil</keyword>
<dbReference type="InterPro" id="IPR013656">
    <property type="entry name" value="PAS_4"/>
</dbReference>
<feature type="compositionally biased region" description="Low complexity" evidence="4">
    <location>
        <begin position="12"/>
        <end position="22"/>
    </location>
</feature>
<dbReference type="InterPro" id="IPR031803">
    <property type="entry name" value="BAT_GAF/HTH-assoc"/>
</dbReference>
<dbReference type="Gene3D" id="3.30.450.40">
    <property type="match status" value="1"/>
</dbReference>
<dbReference type="InterPro" id="IPR000014">
    <property type="entry name" value="PAS"/>
</dbReference>
<accession>A0A345E662</accession>
<feature type="region of interest" description="Disordered" evidence="4">
    <location>
        <begin position="1"/>
        <end position="22"/>
    </location>
</feature>
<dbReference type="PANTHER" id="PTHR34236:SF1">
    <property type="entry name" value="DIMETHYL SULFOXIDE REDUCTASE TRANSCRIPTIONAL ACTIVATOR"/>
    <property type="match status" value="1"/>
</dbReference>
<keyword evidence="1" id="KW-0805">Transcription regulation</keyword>